<protein>
    <submittedName>
        <fullName evidence="2">Uncharacterized protein</fullName>
    </submittedName>
</protein>
<accession>A0A7T6ZMA1</accession>
<organism evidence="2">
    <name type="scientific">Vibrio phage PH669</name>
    <dbReference type="NCBI Taxonomy" id="2800823"/>
    <lineage>
        <taxon>Viruses</taxon>
        <taxon>Duplodnaviria</taxon>
        <taxon>Heunggongvirae</taxon>
        <taxon>Uroviricota</taxon>
        <taxon>Caudoviricetes</taxon>
        <taxon>Queuovirinae</taxon>
    </lineage>
</organism>
<proteinExistence type="predicted"/>
<evidence type="ECO:0000313" key="2">
    <source>
        <dbReference type="EMBL" id="QQK88518.1"/>
    </source>
</evidence>
<evidence type="ECO:0000256" key="1">
    <source>
        <dbReference type="SAM" id="MobiDB-lite"/>
    </source>
</evidence>
<feature type="region of interest" description="Disordered" evidence="1">
    <location>
        <begin position="233"/>
        <end position="256"/>
    </location>
</feature>
<reference evidence="2" key="1">
    <citation type="submission" date="2020-12" db="EMBL/GenBank/DDBJ databases">
        <authorList>
            <person name="Hu Z."/>
        </authorList>
    </citation>
    <scope>NUCLEOTIDE SEQUENCE</scope>
</reference>
<name>A0A7T6ZMA1_9CAUD</name>
<feature type="compositionally biased region" description="Gly residues" evidence="1">
    <location>
        <begin position="239"/>
        <end position="251"/>
    </location>
</feature>
<sequence length="289" mass="31223">MKRTLLSHAVMAQVALLSSKGYGEDDISLMTSYNAVDEIPEPFRGLYTEQDGKHVLSKVVGLKTQDDINRLQGALDKERNDHKAVKGALAKLGDRSIDDVLTILDKVPAWEALEAQSDPSKIDELVNGKLSQHTAPLQRQVTELTTERDGYKEKFEALQTQVKTDKIRGTLKDAALKAKALPEAADDIANMGLGLFDVDDAGNVVVKADAKGVTPGIMPEVWLNDLKDSKPFYWPASQGAGGQGGQGGGGQNNPWKQETLNLTEQGKLVQTNPALARQLAQAAGVTPTW</sequence>
<dbReference type="EMBL" id="MW423737">
    <property type="protein sequence ID" value="QQK88518.1"/>
    <property type="molecule type" value="Genomic_DNA"/>
</dbReference>